<dbReference type="PANTHER" id="PTHR31672:SF13">
    <property type="entry name" value="F-BOX PROTEIN CPR30-LIKE"/>
    <property type="match status" value="1"/>
</dbReference>
<dbReference type="PANTHER" id="PTHR31672">
    <property type="entry name" value="BNACNNG10540D PROTEIN"/>
    <property type="match status" value="1"/>
</dbReference>
<dbReference type="SMART" id="SM00256">
    <property type="entry name" value="FBOX"/>
    <property type="match status" value="1"/>
</dbReference>
<dbReference type="NCBIfam" id="TIGR01640">
    <property type="entry name" value="F_box_assoc_1"/>
    <property type="match status" value="1"/>
</dbReference>
<dbReference type="AlphaFoldDB" id="A0A6J5V9H4"/>
<dbReference type="SUPFAM" id="SSF81383">
    <property type="entry name" value="F-box domain"/>
    <property type="match status" value="1"/>
</dbReference>
<evidence type="ECO:0000313" key="3">
    <source>
        <dbReference type="Proteomes" id="UP000507222"/>
    </source>
</evidence>
<feature type="domain" description="F-box" evidence="1">
    <location>
        <begin position="1"/>
        <end position="46"/>
    </location>
</feature>
<protein>
    <recommendedName>
        <fullName evidence="1">F-box domain-containing protein</fullName>
    </recommendedName>
</protein>
<organism evidence="2 3">
    <name type="scientific">Prunus armeniaca</name>
    <name type="common">Apricot</name>
    <name type="synonym">Armeniaca vulgaris</name>
    <dbReference type="NCBI Taxonomy" id="36596"/>
    <lineage>
        <taxon>Eukaryota</taxon>
        <taxon>Viridiplantae</taxon>
        <taxon>Streptophyta</taxon>
        <taxon>Embryophyta</taxon>
        <taxon>Tracheophyta</taxon>
        <taxon>Spermatophyta</taxon>
        <taxon>Magnoliopsida</taxon>
        <taxon>eudicotyledons</taxon>
        <taxon>Gunneridae</taxon>
        <taxon>Pentapetalae</taxon>
        <taxon>rosids</taxon>
        <taxon>fabids</taxon>
        <taxon>Rosales</taxon>
        <taxon>Rosaceae</taxon>
        <taxon>Amygdaloideae</taxon>
        <taxon>Amygdaleae</taxon>
        <taxon>Prunus</taxon>
    </lineage>
</organism>
<dbReference type="InterPro" id="IPR001810">
    <property type="entry name" value="F-box_dom"/>
</dbReference>
<dbReference type="CDD" id="cd22157">
    <property type="entry name" value="F-box_AtFBW1-like"/>
    <property type="match status" value="1"/>
</dbReference>
<dbReference type="PROSITE" id="PS50181">
    <property type="entry name" value="FBOX"/>
    <property type="match status" value="1"/>
</dbReference>
<name>A0A6J5V9H4_PRUAR</name>
<dbReference type="InterPro" id="IPR050796">
    <property type="entry name" value="SCF_F-box_component"/>
</dbReference>
<reference evidence="2 3" key="1">
    <citation type="submission" date="2020-05" db="EMBL/GenBank/DDBJ databases">
        <authorList>
            <person name="Campoy J."/>
            <person name="Schneeberger K."/>
            <person name="Spophaly S."/>
        </authorList>
    </citation>
    <scope>NUCLEOTIDE SEQUENCE [LARGE SCALE GENOMIC DNA]</scope>
    <source>
        <strain evidence="2">PruArmRojPasFocal</strain>
    </source>
</reference>
<evidence type="ECO:0000313" key="2">
    <source>
        <dbReference type="EMBL" id="CAB4284035.1"/>
    </source>
</evidence>
<dbReference type="InterPro" id="IPR036047">
    <property type="entry name" value="F-box-like_dom_sf"/>
</dbReference>
<evidence type="ECO:0000259" key="1">
    <source>
        <dbReference type="PROSITE" id="PS50181"/>
    </source>
</evidence>
<dbReference type="Pfam" id="PF07734">
    <property type="entry name" value="FBA_1"/>
    <property type="match status" value="1"/>
</dbReference>
<dbReference type="Pfam" id="PF00646">
    <property type="entry name" value="F-box"/>
    <property type="match status" value="1"/>
</dbReference>
<dbReference type="Gene3D" id="1.20.1280.50">
    <property type="match status" value="1"/>
</dbReference>
<gene>
    <name evidence="2" type="ORF">CURHAP_LOCUS39451</name>
</gene>
<dbReference type="Proteomes" id="UP000507222">
    <property type="component" value="Unassembled WGS sequence"/>
</dbReference>
<dbReference type="EMBL" id="CAEKDK010000006">
    <property type="protein sequence ID" value="CAB4284035.1"/>
    <property type="molecule type" value="Genomic_DNA"/>
</dbReference>
<accession>A0A6J5V9H4</accession>
<sequence length="429" mass="48757">MANTTLPDDIIVHVFLRLPVKSLIRFSCVSKRWRSLVISDPEFAQSHFKLVSKQKTLNRRLLLSTDSQLESLDLEAPSFGDKNSVRKLVSPFKLDDGAKILGSCNGLVCAIGVHEKFYIWNPSTGLSKTLSNTGSFGLWPRTEMPILHNCYYGFGYVSAIDDYKLVVATDFGEVAIFSLRAIVWKRMKGPDDQSIIQTDNGTLLNEALHWLPSHQLYMFAFDLAKEEFRKVPLPVTCELDDMPFQYLGLLEGCLCALQHKSCDCDSIDFWVMTEYGVLESWTKFFKFKIFGPPERPRGLRTVFISESGSVVVRKYRSRDIELIRIEKKEDKLNDKNDKVVVWGDRYTLKWGCEINVGYDETLLWAVFAGLMEQISFVARCLVSRQLGQTMAIINHKTKEEGMESGRDLVELWLAMGRGEEGGREGIGEG</sequence>
<proteinExistence type="predicted"/>
<dbReference type="InterPro" id="IPR006527">
    <property type="entry name" value="F-box-assoc_dom_typ1"/>
</dbReference>
<dbReference type="InterPro" id="IPR017451">
    <property type="entry name" value="F-box-assoc_interact_dom"/>
</dbReference>